<feature type="transmembrane region" description="Helical" evidence="10">
    <location>
        <begin position="21"/>
        <end position="43"/>
    </location>
</feature>
<dbReference type="Proteomes" id="UP000515947">
    <property type="component" value="Chromosome"/>
</dbReference>
<organism evidence="12 13">
    <name type="scientific">Nocardioides mesophilus</name>
    <dbReference type="NCBI Taxonomy" id="433659"/>
    <lineage>
        <taxon>Bacteria</taxon>
        <taxon>Bacillati</taxon>
        <taxon>Actinomycetota</taxon>
        <taxon>Actinomycetes</taxon>
        <taxon>Propionibacteriales</taxon>
        <taxon>Nocardioidaceae</taxon>
        <taxon>Nocardioides</taxon>
    </lineage>
</organism>
<dbReference type="Pfam" id="PF04290">
    <property type="entry name" value="DctQ"/>
    <property type="match status" value="1"/>
</dbReference>
<protein>
    <submittedName>
        <fullName evidence="12">TRAP transporter small permease</fullName>
    </submittedName>
</protein>
<keyword evidence="6 10" id="KW-1133">Transmembrane helix</keyword>
<evidence type="ECO:0000256" key="9">
    <source>
        <dbReference type="SAM" id="MobiDB-lite"/>
    </source>
</evidence>
<dbReference type="GO" id="GO:0022857">
    <property type="term" value="F:transmembrane transporter activity"/>
    <property type="evidence" value="ECO:0007669"/>
    <property type="project" value="TreeGrafter"/>
</dbReference>
<dbReference type="InterPro" id="IPR007387">
    <property type="entry name" value="TRAP_DctQ"/>
</dbReference>
<dbReference type="GO" id="GO:0005886">
    <property type="term" value="C:plasma membrane"/>
    <property type="evidence" value="ECO:0007669"/>
    <property type="project" value="UniProtKB-SubCell"/>
</dbReference>
<evidence type="ECO:0000256" key="2">
    <source>
        <dbReference type="ARBA" id="ARBA00022448"/>
    </source>
</evidence>
<evidence type="ECO:0000256" key="8">
    <source>
        <dbReference type="ARBA" id="ARBA00038436"/>
    </source>
</evidence>
<dbReference type="InterPro" id="IPR055348">
    <property type="entry name" value="DctQ"/>
</dbReference>
<evidence type="ECO:0000256" key="10">
    <source>
        <dbReference type="SAM" id="Phobius"/>
    </source>
</evidence>
<evidence type="ECO:0000256" key="7">
    <source>
        <dbReference type="ARBA" id="ARBA00023136"/>
    </source>
</evidence>
<dbReference type="GO" id="GO:0015740">
    <property type="term" value="P:C4-dicarboxylate transport"/>
    <property type="evidence" value="ECO:0007669"/>
    <property type="project" value="TreeGrafter"/>
</dbReference>
<keyword evidence="13" id="KW-1185">Reference proteome</keyword>
<name>A0A7G9RD78_9ACTN</name>
<sequence>MTTLKYILTFRWANLTSEASGYLSGIALLGATFATMHGVASRYFLGHPTIWQTELSVYLLLFVTFVGGAYGLKHHAHVGVDLMVEALPARPQLLMRVVASVLSLVVVLVVLWTATTMWWEATESGWTSSTVWAAPLSIVYAILPLGMLLIACQYIAFVIEGVLGLLGKLPEDEIALLKQQNPELSATEVFEDEPTAHHAEPAHRAGVGPDSRERSI</sequence>
<keyword evidence="2" id="KW-0813">Transport</keyword>
<evidence type="ECO:0000256" key="1">
    <source>
        <dbReference type="ARBA" id="ARBA00004429"/>
    </source>
</evidence>
<keyword evidence="5 10" id="KW-0812">Transmembrane</keyword>
<evidence type="ECO:0000259" key="11">
    <source>
        <dbReference type="Pfam" id="PF04290"/>
    </source>
</evidence>
<dbReference type="RefSeq" id="WP_187579395.1">
    <property type="nucleotide sequence ID" value="NZ_CP060713.1"/>
</dbReference>
<dbReference type="KEGG" id="nmes:H9L09_03750"/>
<evidence type="ECO:0000256" key="6">
    <source>
        <dbReference type="ARBA" id="ARBA00022989"/>
    </source>
</evidence>
<accession>A0A7G9RD78</accession>
<dbReference type="PANTHER" id="PTHR35011:SF5">
    <property type="entry name" value="SIALIC ACID TRAP TRANSPORTER SMALL PERMEASE PROTEIN SIAQ"/>
    <property type="match status" value="1"/>
</dbReference>
<evidence type="ECO:0000313" key="13">
    <source>
        <dbReference type="Proteomes" id="UP000515947"/>
    </source>
</evidence>
<proteinExistence type="inferred from homology"/>
<reference evidence="12 13" key="1">
    <citation type="submission" date="2020-08" db="EMBL/GenBank/DDBJ databases">
        <title>Genome sequence of Nocardioides mesophilus KACC 16243T.</title>
        <authorList>
            <person name="Hyun D.-W."/>
            <person name="Bae J.-W."/>
        </authorList>
    </citation>
    <scope>NUCLEOTIDE SEQUENCE [LARGE SCALE GENOMIC DNA]</scope>
    <source>
        <strain evidence="12 13">KACC 16243</strain>
    </source>
</reference>
<evidence type="ECO:0000313" key="12">
    <source>
        <dbReference type="EMBL" id="QNN53553.1"/>
    </source>
</evidence>
<feature type="transmembrane region" description="Helical" evidence="10">
    <location>
        <begin position="93"/>
        <end position="118"/>
    </location>
</feature>
<keyword evidence="4" id="KW-0997">Cell inner membrane</keyword>
<feature type="domain" description="Tripartite ATP-independent periplasmic transporters DctQ component" evidence="11">
    <location>
        <begin position="34"/>
        <end position="162"/>
    </location>
</feature>
<feature type="transmembrane region" description="Helical" evidence="10">
    <location>
        <begin position="138"/>
        <end position="159"/>
    </location>
</feature>
<comment type="similarity">
    <text evidence="8">Belongs to the TRAP transporter small permease family.</text>
</comment>
<comment type="subcellular location">
    <subcellularLocation>
        <location evidence="1">Cell inner membrane</location>
        <topology evidence="1">Multi-pass membrane protein</topology>
    </subcellularLocation>
</comment>
<keyword evidence="7 10" id="KW-0472">Membrane</keyword>
<dbReference type="AlphaFoldDB" id="A0A7G9RD78"/>
<evidence type="ECO:0000256" key="3">
    <source>
        <dbReference type="ARBA" id="ARBA00022475"/>
    </source>
</evidence>
<feature type="transmembrane region" description="Helical" evidence="10">
    <location>
        <begin position="55"/>
        <end position="72"/>
    </location>
</feature>
<feature type="compositionally biased region" description="Basic and acidic residues" evidence="9">
    <location>
        <begin position="194"/>
        <end position="203"/>
    </location>
</feature>
<evidence type="ECO:0000256" key="4">
    <source>
        <dbReference type="ARBA" id="ARBA00022519"/>
    </source>
</evidence>
<gene>
    <name evidence="12" type="ORF">H9L09_03750</name>
</gene>
<dbReference type="EMBL" id="CP060713">
    <property type="protein sequence ID" value="QNN53553.1"/>
    <property type="molecule type" value="Genomic_DNA"/>
</dbReference>
<dbReference type="PANTHER" id="PTHR35011">
    <property type="entry name" value="2,3-DIKETO-L-GULONATE TRAP TRANSPORTER SMALL PERMEASE PROTEIN YIAM"/>
    <property type="match status" value="1"/>
</dbReference>
<keyword evidence="3" id="KW-1003">Cell membrane</keyword>
<feature type="region of interest" description="Disordered" evidence="9">
    <location>
        <begin position="188"/>
        <end position="216"/>
    </location>
</feature>
<evidence type="ECO:0000256" key="5">
    <source>
        <dbReference type="ARBA" id="ARBA00022692"/>
    </source>
</evidence>